<evidence type="ECO:0000313" key="3">
    <source>
        <dbReference type="Proteomes" id="UP000694553"/>
    </source>
</evidence>
<reference evidence="2" key="2">
    <citation type="submission" date="2025-08" db="UniProtKB">
        <authorList>
            <consortium name="Ensembl"/>
        </authorList>
    </citation>
    <scope>IDENTIFICATION</scope>
</reference>
<dbReference type="Ensembl" id="ENSCMUT00000012478.2">
    <property type="protein sequence ID" value="ENSCMUP00000011586.1"/>
    <property type="gene ID" value="ENSCMUG00000007358.2"/>
</dbReference>
<dbReference type="AlphaFoldDB" id="A0A8C3DY53"/>
<dbReference type="InterPro" id="IPR009072">
    <property type="entry name" value="Histone-fold"/>
</dbReference>
<dbReference type="OMA" id="KPLADCH"/>
<dbReference type="PANTHER" id="PTHR11426">
    <property type="entry name" value="HISTONE H3"/>
    <property type="match status" value="1"/>
</dbReference>
<dbReference type="GO" id="GO:0030527">
    <property type="term" value="F:structural constituent of chromatin"/>
    <property type="evidence" value="ECO:0007669"/>
    <property type="project" value="InterPro"/>
</dbReference>
<reference evidence="3" key="1">
    <citation type="submission" date="2019-10" db="EMBL/GenBank/DDBJ databases">
        <title>Corvus moneduloides (New Caledonian crow) genome, bCorMon1, primary haplotype.</title>
        <authorList>
            <person name="Rutz C."/>
            <person name="Fungtammasan C."/>
            <person name="Mountcastle J."/>
            <person name="Formenti G."/>
            <person name="Chow W."/>
            <person name="Howe K."/>
            <person name="Steele M.P."/>
            <person name="Fernandes J."/>
            <person name="Gilbert M.T.P."/>
            <person name="Fedrigo O."/>
            <person name="Jarvis E.D."/>
            <person name="Gemmell N."/>
        </authorList>
    </citation>
    <scope>NUCLEOTIDE SEQUENCE [LARGE SCALE GENOMIC DNA]</scope>
</reference>
<dbReference type="Gene3D" id="1.10.20.10">
    <property type="entry name" value="Histone, subunit A"/>
    <property type="match status" value="1"/>
</dbReference>
<reference evidence="2" key="3">
    <citation type="submission" date="2025-09" db="UniProtKB">
        <authorList>
            <consortium name="Ensembl"/>
        </authorList>
    </citation>
    <scope>IDENTIFICATION</scope>
</reference>
<dbReference type="GO" id="GO:0046982">
    <property type="term" value="F:protein heterodimerization activity"/>
    <property type="evidence" value="ECO:0007669"/>
    <property type="project" value="InterPro"/>
</dbReference>
<dbReference type="PROSITE" id="PS00322">
    <property type="entry name" value="HISTONE_H3_1"/>
    <property type="match status" value="1"/>
</dbReference>
<dbReference type="InterPro" id="IPR000164">
    <property type="entry name" value="Histone_H3/CENP-A"/>
</dbReference>
<dbReference type="GO" id="GO:0003677">
    <property type="term" value="F:DNA binding"/>
    <property type="evidence" value="ECO:0007669"/>
    <property type="project" value="InterPro"/>
</dbReference>
<sequence length="55" mass="5829">MARTKQTARKSTGGKAPRKQLATKAARKSAPATGGVKKPLADCHCFSILERSGFL</sequence>
<proteinExistence type="inferred from homology"/>
<dbReference type="PRINTS" id="PR00622">
    <property type="entry name" value="HISTONEH3"/>
</dbReference>
<organism evidence="2 3">
    <name type="scientific">Corvus moneduloides</name>
    <name type="common">New Caledonian crow</name>
    <dbReference type="NCBI Taxonomy" id="1196302"/>
    <lineage>
        <taxon>Eukaryota</taxon>
        <taxon>Metazoa</taxon>
        <taxon>Chordata</taxon>
        <taxon>Craniata</taxon>
        <taxon>Vertebrata</taxon>
        <taxon>Euteleostomi</taxon>
        <taxon>Archelosauria</taxon>
        <taxon>Archosauria</taxon>
        <taxon>Dinosauria</taxon>
        <taxon>Saurischia</taxon>
        <taxon>Theropoda</taxon>
        <taxon>Coelurosauria</taxon>
        <taxon>Aves</taxon>
        <taxon>Neognathae</taxon>
        <taxon>Neoaves</taxon>
        <taxon>Telluraves</taxon>
        <taxon>Australaves</taxon>
        <taxon>Passeriformes</taxon>
        <taxon>Corvoidea</taxon>
        <taxon>Corvidae</taxon>
        <taxon>Corvus</taxon>
    </lineage>
</organism>
<name>A0A8C3DY53_CORMO</name>
<dbReference type="Proteomes" id="UP000694553">
    <property type="component" value="Unassembled WGS sequence"/>
</dbReference>
<dbReference type="SUPFAM" id="SSF47113">
    <property type="entry name" value="Histone-fold"/>
    <property type="match status" value="1"/>
</dbReference>
<evidence type="ECO:0000313" key="2">
    <source>
        <dbReference type="Ensembl" id="ENSCMUP00000011586.1"/>
    </source>
</evidence>
<dbReference type="GO" id="GO:0000786">
    <property type="term" value="C:nucleosome"/>
    <property type="evidence" value="ECO:0007669"/>
    <property type="project" value="InterPro"/>
</dbReference>
<comment type="similarity">
    <text evidence="1">Belongs to the histone H3 family.</text>
</comment>
<keyword evidence="3" id="KW-1185">Reference proteome</keyword>
<accession>A0A8C3DY53</accession>
<protein>
    <submittedName>
        <fullName evidence="2">Uncharacterized protein</fullName>
    </submittedName>
</protein>
<evidence type="ECO:0000256" key="1">
    <source>
        <dbReference type="ARBA" id="ARBA00010343"/>
    </source>
</evidence>